<dbReference type="Gene3D" id="3.30.40.220">
    <property type="match status" value="2"/>
</dbReference>
<gene>
    <name evidence="1" type="ORF">JKP88DRAFT_244826</name>
</gene>
<comment type="caution">
    <text evidence="1">The sequence shown here is derived from an EMBL/GenBank/DDBJ whole genome shotgun (WGS) entry which is preliminary data.</text>
</comment>
<reference evidence="1" key="1">
    <citation type="submission" date="2021-02" db="EMBL/GenBank/DDBJ databases">
        <title>First Annotated Genome of the Yellow-green Alga Tribonema minus.</title>
        <authorList>
            <person name="Mahan K.M."/>
        </authorList>
    </citation>
    <scope>NUCLEOTIDE SEQUENCE</scope>
    <source>
        <strain evidence="1">UTEX B ZZ1240</strain>
    </source>
</reference>
<sequence length="383" mass="44022">MVKQNRAVVTGKKYMRQQSQLSTHLCARCKVVKDRNCYLAHPTNKSGLQAYCKQCMHEHGQKYFNSDKGFVMKMANDAASSSKSRRLKGREMGPFSFAVEDIEVLHADQGGLCALSGIPVVRKMHSNWQESPDRIDTSRDYTRGNVRLVAAEFNGSSQWTPEKVQYAFLTQHEADVAAVKEAYREALLKPKRVITRRNTIEHCHVGGIKKVKCNKCNEYKTPQHFYEHLNRGCKECQTRSNREYLETLRGWATMLVCLARGSAKAKVAKGRVCRVTLTVQQILRKYLLQQGLCWYSNIPMCTKRGDWRMSLERINPTGDYSNDNTCLVCHEFNVGDHRSTIRDETTGERLTDEEVMSREGCFWSQEKFVFAQMHIMEKYGMSV</sequence>
<dbReference type="OrthoDB" id="10682063at2759"/>
<proteinExistence type="predicted"/>
<organism evidence="1 2">
    <name type="scientific">Tribonema minus</name>
    <dbReference type="NCBI Taxonomy" id="303371"/>
    <lineage>
        <taxon>Eukaryota</taxon>
        <taxon>Sar</taxon>
        <taxon>Stramenopiles</taxon>
        <taxon>Ochrophyta</taxon>
        <taxon>PX clade</taxon>
        <taxon>Xanthophyceae</taxon>
        <taxon>Tribonematales</taxon>
        <taxon>Tribonemataceae</taxon>
        <taxon>Tribonema</taxon>
    </lineage>
</organism>
<dbReference type="Proteomes" id="UP000664859">
    <property type="component" value="Unassembled WGS sequence"/>
</dbReference>
<accession>A0A836CFS8</accession>
<name>A0A836CFS8_9STRA</name>
<evidence type="ECO:0000313" key="1">
    <source>
        <dbReference type="EMBL" id="KAG5183954.1"/>
    </source>
</evidence>
<dbReference type="EMBL" id="JAFCMP010000179">
    <property type="protein sequence ID" value="KAG5183954.1"/>
    <property type="molecule type" value="Genomic_DNA"/>
</dbReference>
<evidence type="ECO:0000313" key="2">
    <source>
        <dbReference type="Proteomes" id="UP000664859"/>
    </source>
</evidence>
<dbReference type="AlphaFoldDB" id="A0A836CFS8"/>
<protein>
    <submittedName>
        <fullName evidence="1">Uncharacterized protein</fullName>
    </submittedName>
</protein>
<keyword evidence="2" id="KW-1185">Reference proteome</keyword>